<dbReference type="InterPro" id="IPR003715">
    <property type="entry name" value="Poly_export_N"/>
</dbReference>
<evidence type="ECO:0000313" key="5">
    <source>
        <dbReference type="Proteomes" id="UP000316598"/>
    </source>
</evidence>
<evidence type="ECO:0000256" key="1">
    <source>
        <dbReference type="ARBA" id="ARBA00022729"/>
    </source>
</evidence>
<dbReference type="AlphaFoldDB" id="A0A5C5WUJ0"/>
<evidence type="ECO:0000256" key="2">
    <source>
        <dbReference type="SAM" id="SignalP"/>
    </source>
</evidence>
<sequence precursor="true">MFRICSLWIGFLSVFLVHQSCGAQGDSMRYQAYRPAFSPSKTIEPTRPEISTGSRTQFEKVAYRLGPGDVVGMVVQGVIGDFSASNVRMPDGDDPAQLPAFGHPLVVLKDGTLPLPLITPVRVDGLTVTQARDEVARRYIEAKILKLPNQVWVSLMRKRTVTVNVLHRTSGPNLQRVSKVRLPGDQASTVAAVAESGTFDPDAIARLIPRRNHSGLSGSLRDGDTISLDSPAVGYFYSGGLLPGNQHRLRSNQPINALQAISIAGGFKGSRLGIVPRHVVIIRNGSSVRIPYSQVLQNPGAWTIRPGDHVWVQ</sequence>
<gene>
    <name evidence="4" type="ORF">Pla22_22640</name>
</gene>
<dbReference type="OrthoDB" id="9793939at2"/>
<dbReference type="Gene3D" id="3.30.1950.10">
    <property type="entry name" value="wza like domain"/>
    <property type="match status" value="1"/>
</dbReference>
<dbReference type="RefSeq" id="WP_146514632.1">
    <property type="nucleotide sequence ID" value="NZ_SJPI01000001.1"/>
</dbReference>
<dbReference type="Gene3D" id="3.10.560.10">
    <property type="entry name" value="Outer membrane lipoprotein wza domain like"/>
    <property type="match status" value="1"/>
</dbReference>
<feature type="signal peptide" evidence="2">
    <location>
        <begin position="1"/>
        <end position="23"/>
    </location>
</feature>
<dbReference type="Proteomes" id="UP000316598">
    <property type="component" value="Unassembled WGS sequence"/>
</dbReference>
<evidence type="ECO:0000259" key="3">
    <source>
        <dbReference type="Pfam" id="PF02563"/>
    </source>
</evidence>
<dbReference type="InterPro" id="IPR049712">
    <property type="entry name" value="Poly_export"/>
</dbReference>
<dbReference type="EMBL" id="SJPI01000001">
    <property type="protein sequence ID" value="TWT54614.1"/>
    <property type="molecule type" value="Genomic_DNA"/>
</dbReference>
<proteinExistence type="predicted"/>
<dbReference type="PANTHER" id="PTHR33619:SF3">
    <property type="entry name" value="POLYSACCHARIDE EXPORT PROTEIN GFCE-RELATED"/>
    <property type="match status" value="1"/>
</dbReference>
<reference evidence="4 5" key="1">
    <citation type="submission" date="2019-02" db="EMBL/GenBank/DDBJ databases">
        <title>Deep-cultivation of Planctomycetes and their phenomic and genomic characterization uncovers novel biology.</title>
        <authorList>
            <person name="Wiegand S."/>
            <person name="Jogler M."/>
            <person name="Boedeker C."/>
            <person name="Pinto D."/>
            <person name="Vollmers J."/>
            <person name="Rivas-Marin E."/>
            <person name="Kohn T."/>
            <person name="Peeters S.H."/>
            <person name="Heuer A."/>
            <person name="Rast P."/>
            <person name="Oberbeckmann S."/>
            <person name="Bunk B."/>
            <person name="Jeske O."/>
            <person name="Meyerdierks A."/>
            <person name="Storesund J.E."/>
            <person name="Kallscheuer N."/>
            <person name="Luecker S."/>
            <person name="Lage O.M."/>
            <person name="Pohl T."/>
            <person name="Merkel B.J."/>
            <person name="Hornburger P."/>
            <person name="Mueller R.-W."/>
            <person name="Bruemmer F."/>
            <person name="Labrenz M."/>
            <person name="Spormann A.M."/>
            <person name="Op Den Camp H."/>
            <person name="Overmann J."/>
            <person name="Amann R."/>
            <person name="Jetten M.S.M."/>
            <person name="Mascher T."/>
            <person name="Medema M.H."/>
            <person name="Devos D.P."/>
            <person name="Kaster A.-K."/>
            <person name="Ovreas L."/>
            <person name="Rohde M."/>
            <person name="Galperin M.Y."/>
            <person name="Jogler C."/>
        </authorList>
    </citation>
    <scope>NUCLEOTIDE SEQUENCE [LARGE SCALE GENOMIC DNA]</scope>
    <source>
        <strain evidence="4 5">Pla22</strain>
    </source>
</reference>
<comment type="caution">
    <text evidence="4">The sequence shown here is derived from an EMBL/GenBank/DDBJ whole genome shotgun (WGS) entry which is preliminary data.</text>
</comment>
<keyword evidence="1 2" id="KW-0732">Signal</keyword>
<evidence type="ECO:0000313" key="4">
    <source>
        <dbReference type="EMBL" id="TWT54614.1"/>
    </source>
</evidence>
<dbReference type="PANTHER" id="PTHR33619">
    <property type="entry name" value="POLYSACCHARIDE EXPORT PROTEIN GFCE-RELATED"/>
    <property type="match status" value="1"/>
</dbReference>
<dbReference type="Pfam" id="PF02563">
    <property type="entry name" value="Poly_export"/>
    <property type="match status" value="1"/>
</dbReference>
<protein>
    <submittedName>
        <fullName evidence="4">Polysaccharide biosynthesis/export protein</fullName>
    </submittedName>
</protein>
<accession>A0A5C5WUJ0</accession>
<name>A0A5C5WUJ0_9BACT</name>
<dbReference type="GO" id="GO:0015159">
    <property type="term" value="F:polysaccharide transmembrane transporter activity"/>
    <property type="evidence" value="ECO:0007669"/>
    <property type="project" value="InterPro"/>
</dbReference>
<organism evidence="4 5">
    <name type="scientific">Rubripirellula amarantea</name>
    <dbReference type="NCBI Taxonomy" id="2527999"/>
    <lineage>
        <taxon>Bacteria</taxon>
        <taxon>Pseudomonadati</taxon>
        <taxon>Planctomycetota</taxon>
        <taxon>Planctomycetia</taxon>
        <taxon>Pirellulales</taxon>
        <taxon>Pirellulaceae</taxon>
        <taxon>Rubripirellula</taxon>
    </lineage>
</organism>
<keyword evidence="5" id="KW-1185">Reference proteome</keyword>
<feature type="chain" id="PRO_5022757586" evidence="2">
    <location>
        <begin position="24"/>
        <end position="313"/>
    </location>
</feature>
<feature type="domain" description="Polysaccharide export protein N-terminal" evidence="3">
    <location>
        <begin position="62"/>
        <end position="151"/>
    </location>
</feature>